<evidence type="ECO:0000259" key="7">
    <source>
        <dbReference type="Pfam" id="PF19236"/>
    </source>
</evidence>
<protein>
    <submittedName>
        <fullName evidence="8">ADAMTS-like protein 1</fullName>
    </submittedName>
</protein>
<dbReference type="GO" id="GO:0005576">
    <property type="term" value="C:extracellular region"/>
    <property type="evidence" value="ECO:0007669"/>
    <property type="project" value="UniProtKB-SubCell"/>
</dbReference>
<dbReference type="InterPro" id="IPR013273">
    <property type="entry name" value="ADAMTS/ADAMTS-like"/>
</dbReference>
<dbReference type="GO" id="GO:0030198">
    <property type="term" value="P:extracellular matrix organization"/>
    <property type="evidence" value="ECO:0007669"/>
    <property type="project" value="InterPro"/>
</dbReference>
<dbReference type="SUPFAM" id="SSF82895">
    <property type="entry name" value="TSP-1 type 1 repeat"/>
    <property type="match status" value="2"/>
</dbReference>
<dbReference type="EMBL" id="KQ764145">
    <property type="protein sequence ID" value="OAD54583.1"/>
    <property type="molecule type" value="Genomic_DNA"/>
</dbReference>
<keyword evidence="4" id="KW-0677">Repeat</keyword>
<feature type="region of interest" description="Disordered" evidence="6">
    <location>
        <begin position="1"/>
        <end position="21"/>
    </location>
</feature>
<dbReference type="FunFam" id="2.20.100.10:FF:000005">
    <property type="entry name" value="ADAM metallopeptidase with thrombospondin type 1 motif 9"/>
    <property type="match status" value="1"/>
</dbReference>
<keyword evidence="9" id="KW-1185">Reference proteome</keyword>
<dbReference type="PANTHER" id="PTHR13723:SF313">
    <property type="entry name" value="PEPTIDASE M12B DOMAIN-CONTAINING PROTEIN"/>
    <property type="match status" value="1"/>
</dbReference>
<dbReference type="PROSITE" id="PS50092">
    <property type="entry name" value="TSP1"/>
    <property type="match status" value="2"/>
</dbReference>
<dbReference type="InterPro" id="IPR036383">
    <property type="entry name" value="TSP1_rpt_sf"/>
</dbReference>
<name>A0A310SHH7_9HYME</name>
<dbReference type="AlphaFoldDB" id="A0A310SHH7"/>
<dbReference type="Pfam" id="PF19030">
    <property type="entry name" value="TSP1_ADAMTS"/>
    <property type="match status" value="2"/>
</dbReference>
<dbReference type="PANTHER" id="PTHR13723">
    <property type="entry name" value="ADAMTS A DISINTEGRIN AND METALLOPROTEASE WITH THROMBOSPONDIN MOTIFS PROTEASE"/>
    <property type="match status" value="1"/>
</dbReference>
<reference evidence="8 9" key="1">
    <citation type="submission" date="2015-07" db="EMBL/GenBank/DDBJ databases">
        <title>The genome of Eufriesea mexicana.</title>
        <authorList>
            <person name="Pan H."/>
            <person name="Kapheim K."/>
        </authorList>
    </citation>
    <scope>NUCLEOTIDE SEQUENCE [LARGE SCALE GENOMIC DNA]</scope>
    <source>
        <strain evidence="8">0111107269</strain>
        <tissue evidence="8">Whole body</tissue>
    </source>
</reference>
<keyword evidence="5" id="KW-1015">Disulfide bond</keyword>
<proteinExistence type="predicted"/>
<dbReference type="InterPro" id="IPR045371">
    <property type="entry name" value="ADAMTS_CR_3"/>
</dbReference>
<dbReference type="InterPro" id="IPR000884">
    <property type="entry name" value="TSP1_rpt"/>
</dbReference>
<dbReference type="SMART" id="SM00209">
    <property type="entry name" value="TSP1"/>
    <property type="match status" value="2"/>
</dbReference>
<gene>
    <name evidence="8" type="ORF">WN48_06528</name>
</gene>
<evidence type="ECO:0000256" key="2">
    <source>
        <dbReference type="ARBA" id="ARBA00022525"/>
    </source>
</evidence>
<evidence type="ECO:0000313" key="8">
    <source>
        <dbReference type="EMBL" id="OAD54583.1"/>
    </source>
</evidence>
<dbReference type="InterPro" id="IPR050439">
    <property type="entry name" value="ADAMTS_ADAMTS-like"/>
</dbReference>
<evidence type="ECO:0000256" key="5">
    <source>
        <dbReference type="ARBA" id="ARBA00023157"/>
    </source>
</evidence>
<dbReference type="GO" id="GO:0031012">
    <property type="term" value="C:extracellular matrix"/>
    <property type="evidence" value="ECO:0007669"/>
    <property type="project" value="TreeGrafter"/>
</dbReference>
<evidence type="ECO:0000256" key="3">
    <source>
        <dbReference type="ARBA" id="ARBA00022729"/>
    </source>
</evidence>
<evidence type="ECO:0000256" key="4">
    <source>
        <dbReference type="ARBA" id="ARBA00022737"/>
    </source>
</evidence>
<dbReference type="Gene3D" id="2.20.100.10">
    <property type="entry name" value="Thrombospondin type-1 (TSP1) repeat"/>
    <property type="match status" value="2"/>
</dbReference>
<dbReference type="Pfam" id="PF19236">
    <property type="entry name" value="ADAMTS_CR_3"/>
    <property type="match status" value="1"/>
</dbReference>
<keyword evidence="2" id="KW-0964">Secreted</keyword>
<organism evidence="8 9">
    <name type="scientific">Eufriesea mexicana</name>
    <dbReference type="NCBI Taxonomy" id="516756"/>
    <lineage>
        <taxon>Eukaryota</taxon>
        <taxon>Metazoa</taxon>
        <taxon>Ecdysozoa</taxon>
        <taxon>Arthropoda</taxon>
        <taxon>Hexapoda</taxon>
        <taxon>Insecta</taxon>
        <taxon>Pterygota</taxon>
        <taxon>Neoptera</taxon>
        <taxon>Endopterygota</taxon>
        <taxon>Hymenoptera</taxon>
        <taxon>Apocrita</taxon>
        <taxon>Aculeata</taxon>
        <taxon>Apoidea</taxon>
        <taxon>Anthophila</taxon>
        <taxon>Apidae</taxon>
        <taxon>Eufriesea</taxon>
    </lineage>
</organism>
<comment type="subcellular location">
    <subcellularLocation>
        <location evidence="1">Secreted</location>
    </subcellularLocation>
</comment>
<dbReference type="PRINTS" id="PR01857">
    <property type="entry name" value="ADAMTSFAMILY"/>
</dbReference>
<dbReference type="OrthoDB" id="5948003at2759"/>
<sequence>MQRVKFSKISTEKASTRQPRETFRLSSAAHNYFLDSYQPRKKPTRPHPIPNPVAKLFNRESSLEGYTSEAGNSHTMHDISRTGSRPLVVGRDVACEVCFPMARLGPGDGGPAEGGRGRNYAKRRNLPCENPSDFRAEQCAAFDDVPYSGQLLKWYPHYDPTRPCALICRGEQSLENTEGRLRQETSAEKTLPRDATDALQLDSEETIVVQLADKVEDGTKCYIDSVDVCIGGECMKVGCDLRVGSNRNTDPCGVCGGNGSSCQSRYSWSLESISACSKSCGGGFKIARAVCKAIGPDDTVVDDSYCDPDNRPEKTLLPCNTHPCTAKVTSEVHVEGRVTACKDRMNGIFMILSNTSEERKASECLGYVTHGERGCEKCVTEKESMSMKEEREQSLTLELAIFNGWVAGEWSMCSASCGGGSRTRTIFCTEENGNETTKPHRRQGMEFHSVTRASSTFRQIRHVCGIYGYEVYSRGDVMVAVIKYAFGSGIRLLGRDIVAIKRPDDGKVGEGLLKRSQPVPVDTNRIRIFDLYRSSCLTTNAATRTNPVTRKLATPSRVPCGRPINGARTPRDATGKGVFIATQCDGRKTCRGLGRSGIYYRVKMSPLLENSV</sequence>
<evidence type="ECO:0000256" key="1">
    <source>
        <dbReference type="ARBA" id="ARBA00004613"/>
    </source>
</evidence>
<keyword evidence="3" id="KW-0732">Signal</keyword>
<feature type="domain" description="ADAMTS/ADAMTS-like cysteine-rich" evidence="7">
    <location>
        <begin position="205"/>
        <end position="262"/>
    </location>
</feature>
<evidence type="ECO:0000256" key="6">
    <source>
        <dbReference type="SAM" id="MobiDB-lite"/>
    </source>
</evidence>
<accession>A0A310SHH7</accession>
<evidence type="ECO:0000313" key="9">
    <source>
        <dbReference type="Proteomes" id="UP000250275"/>
    </source>
</evidence>
<feature type="compositionally biased region" description="Basic and acidic residues" evidence="6">
    <location>
        <begin position="10"/>
        <end position="21"/>
    </location>
</feature>
<dbReference type="Proteomes" id="UP000250275">
    <property type="component" value="Unassembled WGS sequence"/>
</dbReference>